<name>A0ACC1T8G3_9APHY</name>
<evidence type="ECO:0000313" key="1">
    <source>
        <dbReference type="EMBL" id="KAJ3555476.1"/>
    </source>
</evidence>
<protein>
    <submittedName>
        <fullName evidence="1">Uncharacterized protein</fullName>
    </submittedName>
</protein>
<proteinExistence type="predicted"/>
<organism evidence="1 2">
    <name type="scientific">Phlebia brevispora</name>
    <dbReference type="NCBI Taxonomy" id="194682"/>
    <lineage>
        <taxon>Eukaryota</taxon>
        <taxon>Fungi</taxon>
        <taxon>Dikarya</taxon>
        <taxon>Basidiomycota</taxon>
        <taxon>Agaricomycotina</taxon>
        <taxon>Agaricomycetes</taxon>
        <taxon>Polyporales</taxon>
        <taxon>Meruliaceae</taxon>
        <taxon>Phlebia</taxon>
    </lineage>
</organism>
<comment type="caution">
    <text evidence="1">The sequence shown here is derived from an EMBL/GenBank/DDBJ whole genome shotgun (WGS) entry which is preliminary data.</text>
</comment>
<dbReference type="EMBL" id="JANHOG010000328">
    <property type="protein sequence ID" value="KAJ3555476.1"/>
    <property type="molecule type" value="Genomic_DNA"/>
</dbReference>
<keyword evidence="2" id="KW-1185">Reference proteome</keyword>
<reference evidence="1" key="1">
    <citation type="submission" date="2022-07" db="EMBL/GenBank/DDBJ databases">
        <title>Genome Sequence of Phlebia brevispora.</title>
        <authorList>
            <person name="Buettner E."/>
        </authorList>
    </citation>
    <scope>NUCLEOTIDE SEQUENCE</scope>
    <source>
        <strain evidence="1">MPL23</strain>
    </source>
</reference>
<evidence type="ECO:0000313" key="2">
    <source>
        <dbReference type="Proteomes" id="UP001148662"/>
    </source>
</evidence>
<sequence length="308" mass="34110">MSIPSLPSDSPDQTFVSVQAIVGGHFFLPYLEVFEDCRGHPANEGCRVPSLAFLITHPSHGRALFDLGLRKHNQGYPPALESALEYFQMECSEDVADVLQNGAVDPATIKRVFYSHLHFDHVGDLDRFPSAEVVLGEDAEGLLADAYPKNPDSDIQGLPLGRPVTYVPFTDNATQGKVLSPLGMFERGVDFYGDGSLYLVDAPGHMPGHLSAFARVAPDGFLLLAGDTCHNRECYCPGERLVSSENHQDTAKARETVKRLVRTNEEVPNVIVVIAHEKEREDEMPLFPDELGPWAMSEIDKRRRDKQI</sequence>
<accession>A0ACC1T8G3</accession>
<dbReference type="Proteomes" id="UP001148662">
    <property type="component" value="Unassembled WGS sequence"/>
</dbReference>
<gene>
    <name evidence="1" type="ORF">NM688_g2559</name>
</gene>